<feature type="region of interest" description="Disordered" evidence="14">
    <location>
        <begin position="340"/>
        <end position="370"/>
    </location>
</feature>
<reference evidence="18 19" key="1">
    <citation type="journal article" date="2013" name="PLoS Genet.">
        <title>The genome and development-dependent transcriptomes of Pyronema confluens: a window into fungal evolution.</title>
        <authorList>
            <person name="Traeger S."/>
            <person name="Altegoer F."/>
            <person name="Freitag M."/>
            <person name="Gabaldon T."/>
            <person name="Kempken F."/>
            <person name="Kumar A."/>
            <person name="Marcet-Houben M."/>
            <person name="Poggeler S."/>
            <person name="Stajich J.E."/>
            <person name="Nowrousian M."/>
        </authorList>
    </citation>
    <scope>NUCLEOTIDE SEQUENCE [LARGE SCALE GENOMIC DNA]</scope>
    <source>
        <strain evidence="19">CBS 100304</strain>
        <tissue evidence="18">Vegetative mycelium</tissue>
    </source>
</reference>
<keyword evidence="5" id="KW-0227">DNA damage</keyword>
<dbReference type="OMA" id="KVEPWSN"/>
<dbReference type="SMART" id="SM00487">
    <property type="entry name" value="DEXDc"/>
    <property type="match status" value="1"/>
</dbReference>
<dbReference type="Gene3D" id="3.40.50.10810">
    <property type="entry name" value="Tandem AAA-ATPase domain"/>
    <property type="match status" value="1"/>
</dbReference>
<keyword evidence="12" id="KW-0539">Nucleus</keyword>
<dbReference type="EMBL" id="HF935675">
    <property type="protein sequence ID" value="CCX12076.1"/>
    <property type="molecule type" value="Genomic_DNA"/>
</dbReference>
<comment type="similarity">
    <text evidence="2">Belongs to the SNF2/RAD54 helicase family.</text>
</comment>
<dbReference type="PROSITE" id="PS51192">
    <property type="entry name" value="HELICASE_ATP_BIND_1"/>
    <property type="match status" value="1"/>
</dbReference>
<evidence type="ECO:0000259" key="16">
    <source>
        <dbReference type="PROSITE" id="PS51192"/>
    </source>
</evidence>
<dbReference type="CDD" id="cd18793">
    <property type="entry name" value="SF2_C_SNF"/>
    <property type="match status" value="1"/>
</dbReference>
<feature type="region of interest" description="Disordered" evidence="14">
    <location>
        <begin position="117"/>
        <end position="153"/>
    </location>
</feature>
<feature type="compositionally biased region" description="Basic and acidic residues" evidence="14">
    <location>
        <begin position="340"/>
        <end position="352"/>
    </location>
</feature>
<dbReference type="PROSITE" id="PS51194">
    <property type="entry name" value="HELICASE_CTER"/>
    <property type="match status" value="1"/>
</dbReference>
<evidence type="ECO:0000256" key="13">
    <source>
        <dbReference type="PROSITE-ProRule" id="PRU00175"/>
    </source>
</evidence>
<dbReference type="eggNOG" id="KOG1001">
    <property type="taxonomic scope" value="Eukaryota"/>
</dbReference>
<comment type="subcellular location">
    <subcellularLocation>
        <location evidence="1">Nucleus</location>
    </subcellularLocation>
</comment>
<dbReference type="AlphaFoldDB" id="U4L5J2"/>
<dbReference type="PROSITE" id="PS50089">
    <property type="entry name" value="ZF_RING_2"/>
    <property type="match status" value="1"/>
</dbReference>
<feature type="compositionally biased region" description="Pro residues" evidence="14">
    <location>
        <begin position="40"/>
        <end position="51"/>
    </location>
</feature>
<evidence type="ECO:0000256" key="5">
    <source>
        <dbReference type="ARBA" id="ARBA00022763"/>
    </source>
</evidence>
<evidence type="ECO:0000313" key="19">
    <source>
        <dbReference type="Proteomes" id="UP000018144"/>
    </source>
</evidence>
<evidence type="ECO:0000256" key="11">
    <source>
        <dbReference type="ARBA" id="ARBA00023204"/>
    </source>
</evidence>
<dbReference type="GO" id="GO:0008094">
    <property type="term" value="F:ATP-dependent activity, acting on DNA"/>
    <property type="evidence" value="ECO:0007669"/>
    <property type="project" value="TreeGrafter"/>
</dbReference>
<evidence type="ECO:0000256" key="3">
    <source>
        <dbReference type="ARBA" id="ARBA00022723"/>
    </source>
</evidence>
<dbReference type="InterPro" id="IPR049730">
    <property type="entry name" value="SNF2/RAD54-like_C"/>
</dbReference>
<evidence type="ECO:0000256" key="9">
    <source>
        <dbReference type="ARBA" id="ARBA00022833"/>
    </source>
</evidence>
<keyword evidence="10" id="KW-0067">ATP-binding</keyword>
<dbReference type="CDD" id="cd18008">
    <property type="entry name" value="DEXDc_SHPRH-like"/>
    <property type="match status" value="1"/>
</dbReference>
<dbReference type="Pfam" id="PF24975">
    <property type="entry name" value="UBA_Rad5"/>
    <property type="match status" value="1"/>
</dbReference>
<evidence type="ECO:0000256" key="12">
    <source>
        <dbReference type="ARBA" id="ARBA00023242"/>
    </source>
</evidence>
<dbReference type="SMART" id="SM00490">
    <property type="entry name" value="HELICc"/>
    <property type="match status" value="1"/>
</dbReference>
<keyword evidence="8" id="KW-0347">Helicase</keyword>
<dbReference type="InterPro" id="IPR050628">
    <property type="entry name" value="SNF2_RAD54_helicase_TF"/>
</dbReference>
<keyword evidence="9" id="KW-0862">Zinc</keyword>
<dbReference type="STRING" id="1076935.U4L5J2"/>
<feature type="compositionally biased region" description="Low complexity" evidence="14">
    <location>
        <begin position="126"/>
        <end position="140"/>
    </location>
</feature>
<evidence type="ECO:0000256" key="7">
    <source>
        <dbReference type="ARBA" id="ARBA00022801"/>
    </source>
</evidence>
<dbReference type="InterPro" id="IPR027417">
    <property type="entry name" value="P-loop_NTPase"/>
</dbReference>
<evidence type="ECO:0000256" key="10">
    <source>
        <dbReference type="ARBA" id="ARBA00022840"/>
    </source>
</evidence>
<dbReference type="SUPFAM" id="SSF57850">
    <property type="entry name" value="RING/U-box"/>
    <property type="match status" value="1"/>
</dbReference>
<proteinExistence type="inferred from homology"/>
<evidence type="ECO:0000313" key="18">
    <source>
        <dbReference type="EMBL" id="CCX12076.1"/>
    </source>
</evidence>
<keyword evidence="7" id="KW-0378">Hydrolase</keyword>
<dbReference type="Gene3D" id="3.30.40.10">
    <property type="entry name" value="Zinc/RING finger domain, C3HC4 (zinc finger)"/>
    <property type="match status" value="1"/>
</dbReference>
<dbReference type="GO" id="GO:0005634">
    <property type="term" value="C:nucleus"/>
    <property type="evidence" value="ECO:0007669"/>
    <property type="project" value="UniProtKB-SubCell"/>
</dbReference>
<dbReference type="Gene3D" id="3.40.50.300">
    <property type="entry name" value="P-loop containing nucleotide triphosphate hydrolases"/>
    <property type="match status" value="1"/>
</dbReference>
<dbReference type="InterPro" id="IPR038718">
    <property type="entry name" value="SNF2-like_sf"/>
</dbReference>
<feature type="domain" description="Helicase C-terminal" evidence="17">
    <location>
        <begin position="924"/>
        <end position="1086"/>
    </location>
</feature>
<dbReference type="Proteomes" id="UP000018144">
    <property type="component" value="Unassembled WGS sequence"/>
</dbReference>
<dbReference type="Pfam" id="PF08797">
    <property type="entry name" value="HIRAN"/>
    <property type="match status" value="1"/>
</dbReference>
<keyword evidence="19" id="KW-1185">Reference proteome</keyword>
<dbReference type="PANTHER" id="PTHR45626">
    <property type="entry name" value="TRANSCRIPTION TERMINATION FACTOR 2-RELATED"/>
    <property type="match status" value="1"/>
</dbReference>
<dbReference type="Pfam" id="PF00176">
    <property type="entry name" value="SNF2-rel_dom"/>
    <property type="match status" value="1"/>
</dbReference>
<dbReference type="GO" id="GO:0003676">
    <property type="term" value="F:nucleic acid binding"/>
    <property type="evidence" value="ECO:0007669"/>
    <property type="project" value="InterPro"/>
</dbReference>
<dbReference type="GO" id="GO:0005524">
    <property type="term" value="F:ATP binding"/>
    <property type="evidence" value="ECO:0007669"/>
    <property type="project" value="UniProtKB-KW"/>
</dbReference>
<protein>
    <submittedName>
        <fullName evidence="18">Similar to DNA repair protein RAD5 acc. no. Q4IJ84</fullName>
    </submittedName>
</protein>
<keyword evidence="6 13" id="KW-0863">Zinc-finger</keyword>
<dbReference type="GO" id="GO:0006281">
    <property type="term" value="P:DNA repair"/>
    <property type="evidence" value="ECO:0007669"/>
    <property type="project" value="UniProtKB-KW"/>
</dbReference>
<feature type="compositionally biased region" description="Acidic residues" evidence="14">
    <location>
        <begin position="360"/>
        <end position="370"/>
    </location>
</feature>
<evidence type="ECO:0000259" key="15">
    <source>
        <dbReference type="PROSITE" id="PS50089"/>
    </source>
</evidence>
<evidence type="ECO:0000256" key="1">
    <source>
        <dbReference type="ARBA" id="ARBA00004123"/>
    </source>
</evidence>
<feature type="region of interest" description="Disordered" evidence="14">
    <location>
        <begin position="1"/>
        <end position="57"/>
    </location>
</feature>
<organism evidence="18 19">
    <name type="scientific">Pyronema omphalodes (strain CBS 100304)</name>
    <name type="common">Pyronema confluens</name>
    <dbReference type="NCBI Taxonomy" id="1076935"/>
    <lineage>
        <taxon>Eukaryota</taxon>
        <taxon>Fungi</taxon>
        <taxon>Dikarya</taxon>
        <taxon>Ascomycota</taxon>
        <taxon>Pezizomycotina</taxon>
        <taxon>Pezizomycetes</taxon>
        <taxon>Pezizales</taxon>
        <taxon>Pyronemataceae</taxon>
        <taxon>Pyronema</taxon>
    </lineage>
</organism>
<dbReference type="GO" id="GO:0008270">
    <property type="term" value="F:zinc ion binding"/>
    <property type="evidence" value="ECO:0007669"/>
    <property type="project" value="UniProtKB-KW"/>
</dbReference>
<dbReference type="GO" id="GO:0004386">
    <property type="term" value="F:helicase activity"/>
    <property type="evidence" value="ECO:0007669"/>
    <property type="project" value="UniProtKB-KW"/>
</dbReference>
<sequence length="1097" mass="123505">MADQYNQPPAKRQRFDELDLTTNEPSPSSSCLPIGNPSPVKKPSPPMPAPIPAETRNSPAEFDLDMLKAIIGEDISYKDLSQLRDVSGGNTERAINMYFDGSWTTAPISKPQRLLLQSSNSRKRSASGSATPSASSTPAPEIEQSPQLQTMPEKRYLGSFGTVGWATRSGRDMLFHGQSVKIERQRMTSKLQGKNRATTTARRKTQDIVVRFANPKGQEVGRLPQETAEFVSTLIDQKICYFEGVCVYAPEQIRTNENIYLQLHCYMLRDAFARKLQAVEDDNRTVDYFGPKETEDEKAIRLRQVSLVKLFNEIKLEPVKGTGKHARSGILQAAEIAEKAATEKPKEKEKEVQGTPTGSQDEEAEDGKELEQDQLDELYKKAQSFDFAAPEATPSETFAMSLRPYQKQALHWLLNKEKNHSSGDGGSMHPLWEQYHWPITDHDDHPLPIIEGLESFYVNPYLGEISLDFPRQEQNCLGGILADEMGLGKTIEMLSLIHSNPFNPTRKPRKNATGVLENIGTTLVVAPMSLLSQWELETEAASKEGTLKPFVYYGGDKRFNLQSLLTIQGAPDVVITSYGTILSEYTLTSRTGGLPQEGGLFSIHFNRLILDEAHSIKNRSSKTARACYSLLATHRWALTGTPIVNRLEDLFSLVKFLRVDPWQSFSFWKTFITFPFENKEFLRALDVVQTVLEPLVLRRTKEMKLPDGSPLVPLPRKTVIIEKIKLTKQEREVYDHIQDRAKRSFTHNLEAGTLMKSYTSILAQILRLRQSCCHPNLIRKKEVLEDELEAEAAWDAKNGLADDMDLNSLLDRFSLEAAAEEEGSTTRTAASFGANVLKEIQNGEGQECTFCCSEPMEQQSVAGCWHAACKSCWLGFIEHERKAEKLPLCPQCRAPINERDIFEVIRGGEEIMLSRVVNTNSSAKITALVKNLKSLEMDNKTRGMKSCVFSQFTSFLDLIQKALEKEGIRSLRFDGGMQQKERKVVIEEFKKSEGAVVLLISLRAGGVGLNLTEAKRVFMMDPWWSFAVEAQAIDRVHRMGQTEEVVVHRFVVEGSVEERMVEKIQARKKFIASSLGMMSDEEKKQQRIDDIKDLLSD</sequence>
<dbReference type="InterPro" id="IPR001650">
    <property type="entry name" value="Helicase_C-like"/>
</dbReference>
<evidence type="ECO:0000256" key="2">
    <source>
        <dbReference type="ARBA" id="ARBA00007025"/>
    </source>
</evidence>
<dbReference type="SUPFAM" id="SSF52540">
    <property type="entry name" value="P-loop containing nucleoside triphosphate hydrolases"/>
    <property type="match status" value="2"/>
</dbReference>
<dbReference type="InterPro" id="IPR000330">
    <property type="entry name" value="SNF2_N"/>
</dbReference>
<dbReference type="PANTHER" id="PTHR45626:SF22">
    <property type="entry name" value="DNA REPAIR PROTEIN RAD5"/>
    <property type="match status" value="1"/>
</dbReference>
<dbReference type="Pfam" id="PF00271">
    <property type="entry name" value="Helicase_C"/>
    <property type="match status" value="1"/>
</dbReference>
<dbReference type="SMART" id="SM00910">
    <property type="entry name" value="HIRAN"/>
    <property type="match status" value="1"/>
</dbReference>
<evidence type="ECO:0000256" key="14">
    <source>
        <dbReference type="SAM" id="MobiDB-lite"/>
    </source>
</evidence>
<dbReference type="InterPro" id="IPR014905">
    <property type="entry name" value="HIRAN"/>
</dbReference>
<keyword evidence="3" id="KW-0479">Metal-binding</keyword>
<name>U4L5J2_PYROM</name>
<accession>U4L5J2</accession>
<keyword evidence="11" id="KW-0234">DNA repair</keyword>
<evidence type="ECO:0000259" key="17">
    <source>
        <dbReference type="PROSITE" id="PS51194"/>
    </source>
</evidence>
<gene>
    <name evidence="18" type="ORF">PCON_11670</name>
</gene>
<feature type="domain" description="RING-type" evidence="15">
    <location>
        <begin position="848"/>
        <end position="893"/>
    </location>
</feature>
<dbReference type="GO" id="GO:0016818">
    <property type="term" value="F:hydrolase activity, acting on acid anhydrides, in phosphorus-containing anhydrides"/>
    <property type="evidence" value="ECO:0007669"/>
    <property type="project" value="InterPro"/>
</dbReference>
<feature type="domain" description="Helicase ATP-binding" evidence="16">
    <location>
        <begin position="470"/>
        <end position="660"/>
    </location>
</feature>
<dbReference type="InterPro" id="IPR013083">
    <property type="entry name" value="Znf_RING/FYVE/PHD"/>
</dbReference>
<evidence type="ECO:0000256" key="8">
    <source>
        <dbReference type="ARBA" id="ARBA00022806"/>
    </source>
</evidence>
<feature type="compositionally biased region" description="Polar residues" evidence="14">
    <location>
        <begin position="20"/>
        <end position="31"/>
    </location>
</feature>
<dbReference type="OrthoDB" id="2801544at2759"/>
<keyword evidence="4" id="KW-0547">Nucleotide-binding</keyword>
<evidence type="ECO:0000256" key="6">
    <source>
        <dbReference type="ARBA" id="ARBA00022771"/>
    </source>
</evidence>
<dbReference type="InterPro" id="IPR014001">
    <property type="entry name" value="Helicase_ATP-bd"/>
</dbReference>
<dbReference type="InterPro" id="IPR001841">
    <property type="entry name" value="Znf_RING"/>
</dbReference>
<evidence type="ECO:0000256" key="4">
    <source>
        <dbReference type="ARBA" id="ARBA00022741"/>
    </source>
</evidence>